<evidence type="ECO:0000313" key="4">
    <source>
        <dbReference type="Proteomes" id="UP000282613"/>
    </source>
</evidence>
<dbReference type="OrthoDB" id="6252857at2759"/>
<dbReference type="Proteomes" id="UP000282613">
    <property type="component" value="Unassembled WGS sequence"/>
</dbReference>
<keyword evidence="2" id="KW-0732">Signal</keyword>
<feature type="compositionally biased region" description="Basic and acidic residues" evidence="1">
    <location>
        <begin position="75"/>
        <end position="89"/>
    </location>
</feature>
<name>A0A0R3WBI8_TAEAS</name>
<feature type="chain" id="PRO_5043132771" evidence="2">
    <location>
        <begin position="20"/>
        <end position="548"/>
    </location>
</feature>
<feature type="compositionally biased region" description="Polar residues" evidence="1">
    <location>
        <begin position="244"/>
        <end position="255"/>
    </location>
</feature>
<feature type="region of interest" description="Disordered" evidence="1">
    <location>
        <begin position="524"/>
        <end position="548"/>
    </location>
</feature>
<feature type="region of interest" description="Disordered" evidence="1">
    <location>
        <begin position="69"/>
        <end position="136"/>
    </location>
</feature>
<feature type="compositionally biased region" description="Low complexity" evidence="1">
    <location>
        <begin position="321"/>
        <end position="337"/>
    </location>
</feature>
<feature type="compositionally biased region" description="Basic and acidic residues" evidence="1">
    <location>
        <begin position="281"/>
        <end position="317"/>
    </location>
</feature>
<sequence length="548" mass="58127">MQALVLILSLLAVTQLTLAFVTGVGQGDQDVGLGADDVTTVPMTTGYSFATDFTEKAFSDAIEAASTPLIMQTNNEDRESSDFPEHDTEQSASPSEVVKYEDGGVTEQSLEVVTNDSTLVTEEHESTDSSSGEMDTNAATIEEDAQLATEEVDGSATAGSDSNASIGESAQPEGQSEDEEGTKKAAEEGQEGKTEGEEETLASQATDGDDQLLTTLAVDMETTGESQNQATEKEASPSPDLEITSETPIDITSTVEPEYQDGHSETPSEAPSSQAATFDLETEKTLTIEEKGSIEGKASDFVGVEDKLQSEEVHEPDNGMTSDTLSLESEQSTTTDSTVDRSTVEGVASDFIDVEDKLQGGSDSEMASEAPSLEPEQSTITHSTVDGSTVEGELIDARGMKSVDAEEILEEKVESVGTEEVIAEVTTEMATTTVEVDDFITEEATAGISDSRVATVKTHATTSDKAHQRGALSFQSLRMHIFQGLHGVKNSIYQAATSLRKAVEDLQDVMVSFIDGINVHPRRGIPSDLPDGEPMETRETALGPVKGE</sequence>
<dbReference type="AlphaFoldDB" id="A0A0R3WBI8"/>
<gene>
    <name evidence="3" type="ORF">TASK_LOCUS8009</name>
</gene>
<evidence type="ECO:0000313" key="3">
    <source>
        <dbReference type="EMBL" id="VDK39397.1"/>
    </source>
</evidence>
<evidence type="ECO:0000256" key="1">
    <source>
        <dbReference type="SAM" id="MobiDB-lite"/>
    </source>
</evidence>
<feature type="compositionally biased region" description="Polar residues" evidence="1">
    <location>
        <begin position="106"/>
        <end position="120"/>
    </location>
</feature>
<feature type="compositionally biased region" description="Basic and acidic residues" evidence="1">
    <location>
        <begin position="181"/>
        <end position="195"/>
    </location>
</feature>
<feature type="compositionally biased region" description="Polar residues" evidence="1">
    <location>
        <begin position="267"/>
        <end position="276"/>
    </location>
</feature>
<dbReference type="EMBL" id="UYRS01018713">
    <property type="protein sequence ID" value="VDK39397.1"/>
    <property type="molecule type" value="Genomic_DNA"/>
</dbReference>
<keyword evidence="4" id="KW-1185">Reference proteome</keyword>
<evidence type="ECO:0000313" key="5">
    <source>
        <dbReference type="WBParaSite" id="TASK_0000800801-mRNA-1"/>
    </source>
</evidence>
<proteinExistence type="predicted"/>
<feature type="region of interest" description="Disordered" evidence="1">
    <location>
        <begin position="148"/>
        <end position="389"/>
    </location>
</feature>
<feature type="compositionally biased region" description="Polar residues" evidence="1">
    <location>
        <begin position="157"/>
        <end position="174"/>
    </location>
</feature>
<dbReference type="WBParaSite" id="TASK_0000800801-mRNA-1">
    <property type="protein sequence ID" value="TASK_0000800801-mRNA-1"/>
    <property type="gene ID" value="TASK_0000800801"/>
</dbReference>
<reference evidence="3 4" key="2">
    <citation type="submission" date="2018-11" db="EMBL/GenBank/DDBJ databases">
        <authorList>
            <consortium name="Pathogen Informatics"/>
        </authorList>
    </citation>
    <scope>NUCLEOTIDE SEQUENCE [LARGE SCALE GENOMIC DNA]</scope>
</reference>
<accession>A0A0R3WBI8</accession>
<feature type="signal peptide" evidence="2">
    <location>
        <begin position="1"/>
        <end position="19"/>
    </location>
</feature>
<organism evidence="5">
    <name type="scientific">Taenia asiatica</name>
    <name type="common">Asian tapeworm</name>
    <dbReference type="NCBI Taxonomy" id="60517"/>
    <lineage>
        <taxon>Eukaryota</taxon>
        <taxon>Metazoa</taxon>
        <taxon>Spiralia</taxon>
        <taxon>Lophotrochozoa</taxon>
        <taxon>Platyhelminthes</taxon>
        <taxon>Cestoda</taxon>
        <taxon>Eucestoda</taxon>
        <taxon>Cyclophyllidea</taxon>
        <taxon>Taeniidae</taxon>
        <taxon>Taenia</taxon>
    </lineage>
</organism>
<reference evidence="5" key="1">
    <citation type="submission" date="2017-02" db="UniProtKB">
        <authorList>
            <consortium name="WormBaseParasite"/>
        </authorList>
    </citation>
    <scope>IDENTIFICATION</scope>
</reference>
<evidence type="ECO:0000256" key="2">
    <source>
        <dbReference type="SAM" id="SignalP"/>
    </source>
</evidence>
<protein>
    <submittedName>
        <fullName evidence="5">DUF148 domain-containing protein</fullName>
    </submittedName>
</protein>
<dbReference type="STRING" id="60517.A0A0R3WBI8"/>
<feature type="compositionally biased region" description="Polar residues" evidence="1">
    <location>
        <begin position="375"/>
        <end position="387"/>
    </location>
</feature>